<keyword evidence="4" id="KW-1185">Reference proteome</keyword>
<dbReference type="EMBL" id="CP139487">
    <property type="protein sequence ID" value="WPU64791.1"/>
    <property type="molecule type" value="Genomic_DNA"/>
</dbReference>
<reference evidence="3 4" key="1">
    <citation type="submission" date="2023-11" db="EMBL/GenBank/DDBJ databases">
        <title>Peredibacter starrii A3.12.</title>
        <authorList>
            <person name="Mitchell R.J."/>
        </authorList>
    </citation>
    <scope>NUCLEOTIDE SEQUENCE [LARGE SCALE GENOMIC DNA]</scope>
    <source>
        <strain evidence="3 4">A3.12</strain>
    </source>
</reference>
<dbReference type="RefSeq" id="WP_321394268.1">
    <property type="nucleotide sequence ID" value="NZ_CP139487.1"/>
</dbReference>
<keyword evidence="1" id="KW-1133">Transmembrane helix</keyword>
<dbReference type="SUPFAM" id="SSF56524">
    <property type="entry name" value="Oxidoreductase molybdopterin-binding domain"/>
    <property type="match status" value="1"/>
</dbReference>
<dbReference type="InterPro" id="IPR036374">
    <property type="entry name" value="OxRdtase_Mopterin-bd_sf"/>
</dbReference>
<evidence type="ECO:0000259" key="2">
    <source>
        <dbReference type="Pfam" id="PF00174"/>
    </source>
</evidence>
<dbReference type="Gene3D" id="3.90.420.10">
    <property type="entry name" value="Oxidoreductase, molybdopterin-binding domain"/>
    <property type="match status" value="1"/>
</dbReference>
<evidence type="ECO:0000313" key="4">
    <source>
        <dbReference type="Proteomes" id="UP001324634"/>
    </source>
</evidence>
<keyword evidence="1" id="KW-0472">Membrane</keyword>
<proteinExistence type="predicted"/>
<evidence type="ECO:0000256" key="1">
    <source>
        <dbReference type="SAM" id="Phobius"/>
    </source>
</evidence>
<feature type="transmembrane region" description="Helical" evidence="1">
    <location>
        <begin position="7"/>
        <end position="28"/>
    </location>
</feature>
<dbReference type="InterPro" id="IPR000572">
    <property type="entry name" value="OxRdtase_Mopterin-bd_dom"/>
</dbReference>
<gene>
    <name evidence="3" type="ORF">SOO65_19030</name>
</gene>
<dbReference type="Proteomes" id="UP001324634">
    <property type="component" value="Chromosome"/>
</dbReference>
<dbReference type="AlphaFoldDB" id="A0AAX4HNE7"/>
<protein>
    <submittedName>
        <fullName evidence="3">Molybdopterin-dependent oxidoreductase</fullName>
    </submittedName>
</protein>
<dbReference type="KEGG" id="psti:SOO65_19030"/>
<feature type="domain" description="Oxidoreductase molybdopterin-binding" evidence="2">
    <location>
        <begin position="86"/>
        <end position="231"/>
    </location>
</feature>
<sequence>MRLNKRLLISLIVGLVLVVGFFTTFNYIQKGPKIDGAPSALRHSFMWNEKVWSILSSARRMSVKKPKPPKGKAPRVNGMLGLESPVDLKNYVVTVESGNKELKLPLGMFHLISKSSYSTDFRCIEGWSEETHYAGARFSDFMKYYDLGKKADGTYYQYVGLETPDGKYYVSIDMESMMHEQTVLAYEMNEAPLSLENGAPIRLIIPIKYGIKSLKRIGRIFFSDSRPPDYWAERGYDWYSGL</sequence>
<dbReference type="Pfam" id="PF00174">
    <property type="entry name" value="Oxidored_molyb"/>
    <property type="match status" value="1"/>
</dbReference>
<organism evidence="3 4">
    <name type="scientific">Peredibacter starrii</name>
    <dbReference type="NCBI Taxonomy" id="28202"/>
    <lineage>
        <taxon>Bacteria</taxon>
        <taxon>Pseudomonadati</taxon>
        <taxon>Bdellovibrionota</taxon>
        <taxon>Bacteriovoracia</taxon>
        <taxon>Bacteriovoracales</taxon>
        <taxon>Bacteriovoracaceae</taxon>
        <taxon>Peredibacter</taxon>
    </lineage>
</organism>
<accession>A0AAX4HNE7</accession>
<keyword evidence="1" id="KW-0812">Transmembrane</keyword>
<name>A0AAX4HNE7_9BACT</name>
<dbReference type="PANTHER" id="PTHR43032">
    <property type="entry name" value="PROTEIN-METHIONINE-SULFOXIDE REDUCTASE"/>
    <property type="match status" value="1"/>
</dbReference>
<evidence type="ECO:0000313" key="3">
    <source>
        <dbReference type="EMBL" id="WPU64791.1"/>
    </source>
</evidence>